<evidence type="ECO:0000313" key="2">
    <source>
        <dbReference type="EMBL" id="PEN12581.1"/>
    </source>
</evidence>
<dbReference type="Proteomes" id="UP000220102">
    <property type="component" value="Unassembled WGS sequence"/>
</dbReference>
<evidence type="ECO:0000313" key="3">
    <source>
        <dbReference type="Proteomes" id="UP000220102"/>
    </source>
</evidence>
<reference evidence="2 3" key="1">
    <citation type="submission" date="2017-10" db="EMBL/GenBank/DDBJ databases">
        <title>Draft genome of Longibacter Salinarum.</title>
        <authorList>
            <person name="Goh K.M."/>
            <person name="Shamsir M.S."/>
            <person name="Lim S.W."/>
        </authorList>
    </citation>
    <scope>NUCLEOTIDE SEQUENCE [LARGE SCALE GENOMIC DNA]</scope>
    <source>
        <strain evidence="2 3">KCTC 52045</strain>
    </source>
</reference>
<evidence type="ECO:0000256" key="1">
    <source>
        <dbReference type="SAM" id="MobiDB-lite"/>
    </source>
</evidence>
<protein>
    <submittedName>
        <fullName evidence="2">Uncharacterized protein</fullName>
    </submittedName>
</protein>
<comment type="caution">
    <text evidence="2">The sequence shown here is derived from an EMBL/GenBank/DDBJ whole genome shotgun (WGS) entry which is preliminary data.</text>
</comment>
<keyword evidence="3" id="KW-1185">Reference proteome</keyword>
<accession>A0A2A8CVF2</accession>
<feature type="region of interest" description="Disordered" evidence="1">
    <location>
        <begin position="1"/>
        <end position="29"/>
    </location>
</feature>
<name>A0A2A8CVF2_9BACT</name>
<dbReference type="AlphaFoldDB" id="A0A2A8CVF2"/>
<gene>
    <name evidence="2" type="ORF">CRI94_13765</name>
</gene>
<dbReference type="EMBL" id="PDEQ01000007">
    <property type="protein sequence ID" value="PEN12581.1"/>
    <property type="molecule type" value="Genomic_DNA"/>
</dbReference>
<organism evidence="2 3">
    <name type="scientific">Longibacter salinarum</name>
    <dbReference type="NCBI Taxonomy" id="1850348"/>
    <lineage>
        <taxon>Bacteria</taxon>
        <taxon>Pseudomonadati</taxon>
        <taxon>Rhodothermota</taxon>
        <taxon>Rhodothermia</taxon>
        <taxon>Rhodothermales</taxon>
        <taxon>Salisaetaceae</taxon>
        <taxon>Longibacter</taxon>
    </lineage>
</organism>
<sequence length="68" mass="6875">MLVSNGASVHVHDRDAGPEARAASGEGVPGTSVATAVAFAPVSVEINGKGRAVFPYSDATNNFGTECR</sequence>
<proteinExistence type="predicted"/>